<comment type="caution">
    <text evidence="14">The sequence shown here is derived from an EMBL/GenBank/DDBJ whole genome shotgun (WGS) entry which is preliminary data.</text>
</comment>
<dbReference type="NCBIfam" id="TIGR00032">
    <property type="entry name" value="argG"/>
    <property type="match status" value="1"/>
</dbReference>
<evidence type="ECO:0000256" key="5">
    <source>
        <dbReference type="ARBA" id="ARBA00022571"/>
    </source>
</evidence>
<dbReference type="SUPFAM" id="SSF69864">
    <property type="entry name" value="Argininosuccinate synthetase, C-terminal domain"/>
    <property type="match status" value="1"/>
</dbReference>
<evidence type="ECO:0000256" key="3">
    <source>
        <dbReference type="ARBA" id="ARBA00012286"/>
    </source>
</evidence>
<evidence type="ECO:0000259" key="12">
    <source>
        <dbReference type="Pfam" id="PF00764"/>
    </source>
</evidence>
<evidence type="ECO:0000256" key="7">
    <source>
        <dbReference type="ARBA" id="ARBA00022605"/>
    </source>
</evidence>
<evidence type="ECO:0000259" key="13">
    <source>
        <dbReference type="Pfam" id="PF20979"/>
    </source>
</evidence>
<evidence type="ECO:0000256" key="10">
    <source>
        <dbReference type="HAMAP-Rule" id="MF_00005"/>
    </source>
</evidence>
<feature type="binding site" evidence="10">
    <location>
        <position position="284"/>
    </location>
    <ligand>
        <name>L-citrulline</name>
        <dbReference type="ChEBI" id="CHEBI:57743"/>
    </ligand>
</feature>
<dbReference type="Gene3D" id="3.40.50.620">
    <property type="entry name" value="HUPs"/>
    <property type="match status" value="1"/>
</dbReference>
<feature type="binding site" evidence="10">
    <location>
        <position position="129"/>
    </location>
    <ligand>
        <name>ATP</name>
        <dbReference type="ChEBI" id="CHEBI:30616"/>
    </ligand>
</feature>
<evidence type="ECO:0000256" key="8">
    <source>
        <dbReference type="ARBA" id="ARBA00022741"/>
    </source>
</evidence>
<feature type="domain" description="Arginosuccinate synthase-like N-terminal" evidence="12">
    <location>
        <begin position="17"/>
        <end position="177"/>
    </location>
</feature>
<evidence type="ECO:0000256" key="11">
    <source>
        <dbReference type="SAM" id="MobiDB-lite"/>
    </source>
</evidence>
<comment type="similarity">
    <text evidence="10">Belongs to the argininosuccinate synthase family. Type 1 subfamily.</text>
</comment>
<proteinExistence type="inferred from homology"/>
<feature type="binding site" evidence="10">
    <location>
        <position position="139"/>
    </location>
    <ligand>
        <name>L-citrulline</name>
        <dbReference type="ChEBI" id="CHEBI:57743"/>
    </ligand>
</feature>
<keyword evidence="4 10" id="KW-0963">Cytoplasm</keyword>
<feature type="region of interest" description="Disordered" evidence="11">
    <location>
        <begin position="409"/>
        <end position="429"/>
    </location>
</feature>
<dbReference type="FunFam" id="3.90.1260.10:FF:000007">
    <property type="entry name" value="Argininosuccinate synthase"/>
    <property type="match status" value="1"/>
</dbReference>
<feature type="binding site" evidence="10">
    <location>
        <begin position="21"/>
        <end position="29"/>
    </location>
    <ligand>
        <name>ATP</name>
        <dbReference type="ChEBI" id="CHEBI:30616"/>
    </ligand>
</feature>
<dbReference type="RefSeq" id="WP_020448654.1">
    <property type="nucleotide sequence ID" value="NZ_CAYAXV010000006.1"/>
</dbReference>
<feature type="binding site" evidence="10">
    <location>
        <position position="272"/>
    </location>
    <ligand>
        <name>L-citrulline</name>
        <dbReference type="ChEBI" id="CHEBI:57743"/>
    </ligand>
</feature>
<feature type="compositionally biased region" description="Basic residues" evidence="11">
    <location>
        <begin position="420"/>
        <end position="429"/>
    </location>
</feature>
<feature type="binding site" evidence="10">
    <location>
        <position position="196"/>
    </location>
    <ligand>
        <name>L-citrulline</name>
        <dbReference type="ChEBI" id="CHEBI:57743"/>
    </ligand>
</feature>
<dbReference type="SUPFAM" id="SSF52402">
    <property type="entry name" value="Adenine nucleotide alpha hydrolases-like"/>
    <property type="match status" value="1"/>
</dbReference>
<dbReference type="InterPro" id="IPR018223">
    <property type="entry name" value="Arginosuc_synth_CS"/>
</dbReference>
<keyword evidence="5 10" id="KW-0055">Arginine biosynthesis</keyword>
<dbReference type="Proteomes" id="UP000752814">
    <property type="component" value="Unassembled WGS sequence"/>
</dbReference>
<sequence>MQASSTKNKSAKKSKDKVVLAYSGGLDTSVAIKWLEEKYNLDTIAVCIDVGQPGDMKANIERAKSIGAVGAYAIDAKQEFVTDYVWPSLKANAMYQDVYPLSTAIARPLIAKLLVDIAKKEGAKYIAHGCTAKGNDQVRFDVSIAALAPEIGIIAPMREWVMTREEEIDYAKDHNVPIPVKKACPYSTDENLWGRSCECGILEDASVEPPEDSHEWTVSPQKAPAKPTYVEIGFESGIPVSIDGKKTAPVELIKILNEVAGQNGVGRIDHIEDRMVGIKSRETYECPAAIVLIKAHRALENMVLTRDLLSFKRGVEQRYSELCYDGMWFSPLKGAIDAFVDKSQENVTGKVRVKLYRGSAEVVGRSSPCSLYDEGLATYAQGDKFNHKSAEGFIYVWGLPLKTVASIKKAKKPAVQSSNTKKKSASKKK</sequence>
<comment type="subcellular location">
    <subcellularLocation>
        <location evidence="10">Cytoplasm</location>
    </subcellularLocation>
</comment>
<feature type="domain" description="Arginosuccinate synthase C-terminal" evidence="13">
    <location>
        <begin position="186"/>
        <end position="403"/>
    </location>
</feature>
<dbReference type="GO" id="GO:0004055">
    <property type="term" value="F:argininosuccinate synthase activity"/>
    <property type="evidence" value="ECO:0007669"/>
    <property type="project" value="UniProtKB-UniRule"/>
</dbReference>
<comment type="caution">
    <text evidence="10">Lacks conserved residue(s) required for the propagation of feature annotation.</text>
</comment>
<evidence type="ECO:0000256" key="1">
    <source>
        <dbReference type="ARBA" id="ARBA00004967"/>
    </source>
</evidence>
<dbReference type="GO" id="GO:0000050">
    <property type="term" value="P:urea cycle"/>
    <property type="evidence" value="ECO:0007669"/>
    <property type="project" value="TreeGrafter"/>
</dbReference>
<dbReference type="InterPro" id="IPR048267">
    <property type="entry name" value="Arginosuc_syn_N"/>
</dbReference>
<dbReference type="PROSITE" id="PS00564">
    <property type="entry name" value="ARGININOSUCCIN_SYN_1"/>
    <property type="match status" value="1"/>
</dbReference>
<feature type="binding site" evidence="10">
    <location>
        <position position="99"/>
    </location>
    <ligand>
        <name>L-citrulline</name>
        <dbReference type="ChEBI" id="CHEBI:57743"/>
    </ligand>
</feature>
<dbReference type="Gene3D" id="1.20.5.470">
    <property type="entry name" value="Single helix bin"/>
    <property type="match status" value="1"/>
</dbReference>
<dbReference type="Gene3D" id="3.90.1260.10">
    <property type="entry name" value="Argininosuccinate synthetase, chain A, domain 2"/>
    <property type="match status" value="1"/>
</dbReference>
<comment type="subunit">
    <text evidence="2 10">Homotetramer.</text>
</comment>
<organism evidence="14 15">
    <name type="scientific">Candidatus Methanomassiliicoccus intestinalis</name>
    <dbReference type="NCBI Taxonomy" id="1406512"/>
    <lineage>
        <taxon>Archaea</taxon>
        <taxon>Methanobacteriati</taxon>
        <taxon>Thermoplasmatota</taxon>
        <taxon>Thermoplasmata</taxon>
        <taxon>Methanomassiliicoccales</taxon>
        <taxon>Methanomassiliicoccaceae</taxon>
        <taxon>Methanomassiliicoccus</taxon>
    </lineage>
</organism>
<accession>A0A8J8PHJ4</accession>
<dbReference type="UniPathway" id="UPA00068">
    <property type="reaction ID" value="UER00113"/>
</dbReference>
<dbReference type="EC" id="6.3.4.5" evidence="3 10"/>
<dbReference type="GeneID" id="41323183"/>
<feature type="binding site" evidence="10">
    <location>
        <position position="136"/>
    </location>
    <ligand>
        <name>L-aspartate</name>
        <dbReference type="ChEBI" id="CHEBI:29991"/>
    </ligand>
</feature>
<dbReference type="OMA" id="WRWTVSP"/>
<dbReference type="InterPro" id="IPR014729">
    <property type="entry name" value="Rossmann-like_a/b/a_fold"/>
</dbReference>
<dbReference type="InterPro" id="IPR023434">
    <property type="entry name" value="Arginosuc_synth_type_1_subfam"/>
</dbReference>
<evidence type="ECO:0000256" key="4">
    <source>
        <dbReference type="ARBA" id="ARBA00022490"/>
    </source>
</evidence>
<evidence type="ECO:0000256" key="2">
    <source>
        <dbReference type="ARBA" id="ARBA00011881"/>
    </source>
</evidence>
<dbReference type="InterPro" id="IPR001518">
    <property type="entry name" value="Arginosuc_synth"/>
</dbReference>
<dbReference type="Pfam" id="PF20979">
    <property type="entry name" value="Arginosuc_syn_C"/>
    <property type="match status" value="1"/>
</dbReference>
<dbReference type="AlphaFoldDB" id="A0A8J8PHJ4"/>
<dbReference type="Pfam" id="PF00764">
    <property type="entry name" value="Arginosuc_synth"/>
    <property type="match status" value="1"/>
</dbReference>
<dbReference type="FunFam" id="3.40.50.620:FF:000038">
    <property type="entry name" value="Argininosuccinate synthase"/>
    <property type="match status" value="1"/>
</dbReference>
<dbReference type="GO" id="GO:0006526">
    <property type="term" value="P:L-arginine biosynthetic process"/>
    <property type="evidence" value="ECO:0007669"/>
    <property type="project" value="UniProtKB-UniRule"/>
</dbReference>
<evidence type="ECO:0000256" key="6">
    <source>
        <dbReference type="ARBA" id="ARBA00022598"/>
    </source>
</evidence>
<feature type="binding site" evidence="10">
    <location>
        <position position="135"/>
    </location>
    <ligand>
        <name>L-aspartate</name>
        <dbReference type="ChEBI" id="CHEBI:29991"/>
    </ligand>
</feature>
<feature type="binding site" evidence="10">
    <location>
        <position position="187"/>
    </location>
    <ligand>
        <name>L-citrulline</name>
        <dbReference type="ChEBI" id="CHEBI:57743"/>
    </ligand>
</feature>
<comment type="catalytic activity">
    <reaction evidence="10">
        <text>L-citrulline + L-aspartate + ATP = 2-(N(omega)-L-arginino)succinate + AMP + diphosphate + H(+)</text>
        <dbReference type="Rhea" id="RHEA:10932"/>
        <dbReference type="ChEBI" id="CHEBI:15378"/>
        <dbReference type="ChEBI" id="CHEBI:29991"/>
        <dbReference type="ChEBI" id="CHEBI:30616"/>
        <dbReference type="ChEBI" id="CHEBI:33019"/>
        <dbReference type="ChEBI" id="CHEBI:57472"/>
        <dbReference type="ChEBI" id="CHEBI:57743"/>
        <dbReference type="ChEBI" id="CHEBI:456215"/>
        <dbReference type="EC" id="6.3.4.5"/>
    </reaction>
</comment>
<dbReference type="GO" id="GO:0005524">
    <property type="term" value="F:ATP binding"/>
    <property type="evidence" value="ECO:0007669"/>
    <property type="project" value="UniProtKB-UniRule"/>
</dbReference>
<reference evidence="14" key="1">
    <citation type="submission" date="2016-03" db="EMBL/GenBank/DDBJ databases">
        <authorList>
            <person name="Borrel G."/>
            <person name="Mccann A."/>
            <person name="O'Toole P.W."/>
        </authorList>
    </citation>
    <scope>NUCLEOTIDE SEQUENCE</scope>
    <source>
        <strain evidence="14">183</strain>
    </source>
</reference>
<keyword evidence="6 10" id="KW-0436">Ligase</keyword>
<feature type="binding site" evidence="10">
    <location>
        <position position="131"/>
    </location>
    <ligand>
        <name>L-aspartate</name>
        <dbReference type="ChEBI" id="CHEBI:29991"/>
    </ligand>
</feature>
<dbReference type="PANTHER" id="PTHR11587:SF2">
    <property type="entry name" value="ARGININOSUCCINATE SYNTHASE"/>
    <property type="match status" value="1"/>
</dbReference>
<comment type="pathway">
    <text evidence="1 10">Amino-acid biosynthesis; L-arginine biosynthesis; L-arginine from L-ornithine and carbamoyl phosphate: step 2/3.</text>
</comment>
<evidence type="ECO:0000256" key="9">
    <source>
        <dbReference type="ARBA" id="ARBA00022840"/>
    </source>
</evidence>
<keyword evidence="8 10" id="KW-0547">Nucleotide-binding</keyword>
<dbReference type="InterPro" id="IPR024074">
    <property type="entry name" value="AS_cat/multimer_dom_body"/>
</dbReference>
<dbReference type="CDD" id="cd01999">
    <property type="entry name" value="ASS"/>
    <property type="match status" value="1"/>
</dbReference>
<protein>
    <recommendedName>
        <fullName evidence="3 10">Argininosuccinate synthase</fullName>
        <ecNumber evidence="3 10">6.3.4.5</ecNumber>
    </recommendedName>
    <alternativeName>
        <fullName evidence="10">Citrulline--aspartate ligase</fullName>
    </alternativeName>
</protein>
<dbReference type="PANTHER" id="PTHR11587">
    <property type="entry name" value="ARGININOSUCCINATE SYNTHASE"/>
    <property type="match status" value="1"/>
</dbReference>
<gene>
    <name evidence="10" type="primary">argG</name>
    <name evidence="14" type="ORF">A3207_01795</name>
</gene>
<keyword evidence="7 10" id="KW-0028">Amino-acid biosynthesis</keyword>
<dbReference type="PROSITE" id="PS00565">
    <property type="entry name" value="ARGININOSUCCIN_SYN_2"/>
    <property type="match status" value="1"/>
</dbReference>
<dbReference type="EMBL" id="LVVT01000001">
    <property type="protein sequence ID" value="TQS84787.1"/>
    <property type="molecule type" value="Genomic_DNA"/>
</dbReference>
<feature type="binding site" evidence="10">
    <location>
        <position position="135"/>
    </location>
    <ligand>
        <name>L-citrulline</name>
        <dbReference type="ChEBI" id="CHEBI:57743"/>
    </ligand>
</feature>
<dbReference type="NCBIfam" id="NF001770">
    <property type="entry name" value="PRK00509.1"/>
    <property type="match status" value="1"/>
</dbReference>
<evidence type="ECO:0000313" key="14">
    <source>
        <dbReference type="EMBL" id="TQS84787.1"/>
    </source>
</evidence>
<dbReference type="HAMAP" id="MF_00005">
    <property type="entry name" value="Arg_succ_synth_type1"/>
    <property type="match status" value="1"/>
</dbReference>
<name>A0A8J8PHJ4_9ARCH</name>
<evidence type="ECO:0000313" key="15">
    <source>
        <dbReference type="Proteomes" id="UP000752814"/>
    </source>
</evidence>
<dbReference type="GO" id="GO:0005737">
    <property type="term" value="C:cytoplasm"/>
    <property type="evidence" value="ECO:0007669"/>
    <property type="project" value="UniProtKB-SubCell"/>
</dbReference>
<dbReference type="GO" id="GO:0000053">
    <property type="term" value="P:argininosuccinate metabolic process"/>
    <property type="evidence" value="ECO:0007669"/>
    <property type="project" value="TreeGrafter"/>
</dbReference>
<keyword evidence="9 10" id="KW-0067">ATP-binding</keyword>
<dbReference type="InterPro" id="IPR048268">
    <property type="entry name" value="Arginosuc_syn_C"/>
</dbReference>